<gene>
    <name evidence="7" type="ORF">ISG29_20200</name>
</gene>
<dbReference type="GO" id="GO:0006508">
    <property type="term" value="P:proteolysis"/>
    <property type="evidence" value="ECO:0007669"/>
    <property type="project" value="UniProtKB-KW"/>
</dbReference>
<proteinExistence type="predicted"/>
<dbReference type="PANTHER" id="PTHR43731">
    <property type="entry name" value="RHOMBOID PROTEASE"/>
    <property type="match status" value="1"/>
</dbReference>
<evidence type="ECO:0000259" key="6">
    <source>
        <dbReference type="Pfam" id="PF01694"/>
    </source>
</evidence>
<dbReference type="AlphaFoldDB" id="A0A930V5A1"/>
<evidence type="ECO:0000256" key="1">
    <source>
        <dbReference type="ARBA" id="ARBA00004141"/>
    </source>
</evidence>
<evidence type="ECO:0000256" key="2">
    <source>
        <dbReference type="ARBA" id="ARBA00022692"/>
    </source>
</evidence>
<keyword evidence="7" id="KW-0645">Protease</keyword>
<feature type="transmembrane region" description="Helical" evidence="5">
    <location>
        <begin position="168"/>
        <end position="188"/>
    </location>
</feature>
<accession>A0A930V5A1</accession>
<keyword evidence="4 5" id="KW-0472">Membrane</keyword>
<comment type="caution">
    <text evidence="7">The sequence shown here is derived from an EMBL/GenBank/DDBJ whole genome shotgun (WGS) entry which is preliminary data.</text>
</comment>
<dbReference type="Gene3D" id="1.20.1540.10">
    <property type="entry name" value="Rhomboid-like"/>
    <property type="match status" value="1"/>
</dbReference>
<keyword evidence="7" id="KW-0378">Hydrolase</keyword>
<organism evidence="7 8">
    <name type="scientific">Nocardioides acrostichi</name>
    <dbReference type="NCBI Taxonomy" id="2784339"/>
    <lineage>
        <taxon>Bacteria</taxon>
        <taxon>Bacillati</taxon>
        <taxon>Actinomycetota</taxon>
        <taxon>Actinomycetes</taxon>
        <taxon>Propionibacteriales</taxon>
        <taxon>Nocardioidaceae</taxon>
        <taxon>Nocardioides</taxon>
    </lineage>
</organism>
<dbReference type="RefSeq" id="WP_194505257.1">
    <property type="nucleotide sequence ID" value="NZ_JADIVZ010000018.1"/>
</dbReference>
<evidence type="ECO:0000313" key="8">
    <source>
        <dbReference type="Proteomes" id="UP000656804"/>
    </source>
</evidence>
<feature type="domain" description="Peptidase S54 rhomboid" evidence="6">
    <location>
        <begin position="56"/>
        <end position="189"/>
    </location>
</feature>
<evidence type="ECO:0000256" key="5">
    <source>
        <dbReference type="SAM" id="Phobius"/>
    </source>
</evidence>
<feature type="transmembrane region" description="Helical" evidence="5">
    <location>
        <begin position="93"/>
        <end position="111"/>
    </location>
</feature>
<comment type="subcellular location">
    <subcellularLocation>
        <location evidence="1">Membrane</location>
        <topology evidence="1">Multi-pass membrane protein</topology>
    </subcellularLocation>
</comment>
<dbReference type="InterPro" id="IPR035952">
    <property type="entry name" value="Rhomboid-like_sf"/>
</dbReference>
<evidence type="ECO:0000256" key="4">
    <source>
        <dbReference type="ARBA" id="ARBA00023136"/>
    </source>
</evidence>
<dbReference type="PANTHER" id="PTHR43731:SF9">
    <property type="entry name" value="SLR1461 PROTEIN"/>
    <property type="match status" value="1"/>
</dbReference>
<dbReference type="Pfam" id="PF01694">
    <property type="entry name" value="Rhomboid"/>
    <property type="match status" value="1"/>
</dbReference>
<name>A0A930V5A1_9ACTN</name>
<dbReference type="GO" id="GO:0016020">
    <property type="term" value="C:membrane"/>
    <property type="evidence" value="ECO:0007669"/>
    <property type="project" value="UniProtKB-SubCell"/>
</dbReference>
<feature type="transmembrane region" description="Helical" evidence="5">
    <location>
        <begin position="12"/>
        <end position="30"/>
    </location>
</feature>
<dbReference type="GO" id="GO:0004252">
    <property type="term" value="F:serine-type endopeptidase activity"/>
    <property type="evidence" value="ECO:0007669"/>
    <property type="project" value="InterPro"/>
</dbReference>
<feature type="transmembrane region" description="Helical" evidence="5">
    <location>
        <begin position="117"/>
        <end position="137"/>
    </location>
</feature>
<sequence length="202" mass="21525">MSLTQQTRRAGTWPTALAISLGFVALLWVIELADQSTPTVMDSEGIRPRTLAGLSGVLFAPLLHAGWGHLIGNSFLVGLLFFAVLVGDISRGVVATIIVWAVSGLGVWLIAPSYTVTVGASGLIFGWLTYLLLRGFFSRSWRQLLVGLVLFVAYGSVLLGVLPGAPGVSWQAHFFGAVGGAFAAVALGRRERRERVPSYGGW</sequence>
<reference evidence="7" key="1">
    <citation type="submission" date="2020-11" db="EMBL/GenBank/DDBJ databases">
        <title>Nocardioides sp. CBS4Y-1, whole genome shotgun sequence.</title>
        <authorList>
            <person name="Tuo L."/>
        </authorList>
    </citation>
    <scope>NUCLEOTIDE SEQUENCE</scope>
    <source>
        <strain evidence="7">CBS4Y-1</strain>
    </source>
</reference>
<evidence type="ECO:0000313" key="7">
    <source>
        <dbReference type="EMBL" id="MBF4163995.1"/>
    </source>
</evidence>
<dbReference type="InterPro" id="IPR050925">
    <property type="entry name" value="Rhomboid_protease_S54"/>
</dbReference>
<feature type="transmembrane region" description="Helical" evidence="5">
    <location>
        <begin position="144"/>
        <end position="162"/>
    </location>
</feature>
<protein>
    <submittedName>
        <fullName evidence="7">Rhomboid family intramembrane serine protease</fullName>
    </submittedName>
</protein>
<dbReference type="SUPFAM" id="SSF144091">
    <property type="entry name" value="Rhomboid-like"/>
    <property type="match status" value="1"/>
</dbReference>
<feature type="transmembrane region" description="Helical" evidence="5">
    <location>
        <begin position="67"/>
        <end position="86"/>
    </location>
</feature>
<evidence type="ECO:0000256" key="3">
    <source>
        <dbReference type="ARBA" id="ARBA00022989"/>
    </source>
</evidence>
<dbReference type="Proteomes" id="UP000656804">
    <property type="component" value="Unassembled WGS sequence"/>
</dbReference>
<keyword evidence="8" id="KW-1185">Reference proteome</keyword>
<dbReference type="InterPro" id="IPR022764">
    <property type="entry name" value="Peptidase_S54_rhomboid_dom"/>
</dbReference>
<keyword evidence="3 5" id="KW-1133">Transmembrane helix</keyword>
<keyword evidence="2 5" id="KW-0812">Transmembrane</keyword>
<dbReference type="EMBL" id="JADIVZ010000018">
    <property type="protein sequence ID" value="MBF4163995.1"/>
    <property type="molecule type" value="Genomic_DNA"/>
</dbReference>